<protein>
    <submittedName>
        <fullName evidence="1">Uncharacterized protein</fullName>
    </submittedName>
</protein>
<reference evidence="1 2" key="1">
    <citation type="submission" date="2024-02" db="EMBL/GenBank/DDBJ databases">
        <authorList>
            <person name="Chen Y."/>
            <person name="Shah S."/>
            <person name="Dougan E. K."/>
            <person name="Thang M."/>
            <person name="Chan C."/>
        </authorList>
    </citation>
    <scope>NUCLEOTIDE SEQUENCE [LARGE SCALE GENOMIC DNA]</scope>
</reference>
<comment type="caution">
    <text evidence="1">The sequence shown here is derived from an EMBL/GenBank/DDBJ whole genome shotgun (WGS) entry which is preliminary data.</text>
</comment>
<evidence type="ECO:0000313" key="1">
    <source>
        <dbReference type="EMBL" id="CAK9043280.1"/>
    </source>
</evidence>
<accession>A0ABP0LYY8</accession>
<organism evidence="1 2">
    <name type="scientific">Durusdinium trenchii</name>
    <dbReference type="NCBI Taxonomy" id="1381693"/>
    <lineage>
        <taxon>Eukaryota</taxon>
        <taxon>Sar</taxon>
        <taxon>Alveolata</taxon>
        <taxon>Dinophyceae</taxon>
        <taxon>Suessiales</taxon>
        <taxon>Symbiodiniaceae</taxon>
        <taxon>Durusdinium</taxon>
    </lineage>
</organism>
<dbReference type="Proteomes" id="UP001642484">
    <property type="component" value="Unassembled WGS sequence"/>
</dbReference>
<keyword evidence="2" id="KW-1185">Reference proteome</keyword>
<dbReference type="EMBL" id="CAXAMN010014446">
    <property type="protein sequence ID" value="CAK9043280.1"/>
    <property type="molecule type" value="Genomic_DNA"/>
</dbReference>
<proteinExistence type="predicted"/>
<gene>
    <name evidence="1" type="ORF">CCMP2556_LOCUS22918</name>
</gene>
<sequence>MNIRSPARVRWRLTAEQGPSRRVFLALILLVVGHCVATFLGPGSGARAVESGAMFDMIHSGNPRVLCSAVEAKPRVGSDAKESTRTFRDATVQSFVDGQFIEQVLQASNTPEVLSLLRAHRADLRLAETTMVLERLLELSTDSELQVLLEEEILKELLESQVHALNESPLRVELTVALASLGDTLIGRGLPQGQALLEAGLGGLRLREMKLSELKMVLSSLAGVEELRREALDTMAELVHRMGPDIMVLVLEVLATYQDLPPDHDLINDIISRAIQKDFRFTPQQRPGILVEEEHGGNKICSDCLDVSL</sequence>
<name>A0ABP0LYY8_9DINO</name>
<evidence type="ECO:0000313" key="2">
    <source>
        <dbReference type="Proteomes" id="UP001642484"/>
    </source>
</evidence>